<keyword evidence="5" id="KW-1185">Reference proteome</keyword>
<dbReference type="SUPFAM" id="SSF51419">
    <property type="entry name" value="PLP-binding barrel"/>
    <property type="match status" value="1"/>
</dbReference>
<dbReference type="Gene3D" id="3.20.20.10">
    <property type="entry name" value="Alanine racemase"/>
    <property type="match status" value="1"/>
</dbReference>
<evidence type="ECO:0000256" key="2">
    <source>
        <dbReference type="ARBA" id="ARBA00023239"/>
    </source>
</evidence>
<keyword evidence="2" id="KW-0456">Lyase</keyword>
<proteinExistence type="inferred from homology"/>
<evidence type="ECO:0000259" key="3">
    <source>
        <dbReference type="SMART" id="SM01119"/>
    </source>
</evidence>
<dbReference type="InterPro" id="IPR042208">
    <property type="entry name" value="D-ser_dehydrat-like_sf"/>
</dbReference>
<evidence type="ECO:0000313" key="4">
    <source>
        <dbReference type="EMBL" id="KAK2141581.1"/>
    </source>
</evidence>
<dbReference type="Pfam" id="PF01168">
    <property type="entry name" value="Ala_racemase_N"/>
    <property type="match status" value="1"/>
</dbReference>
<dbReference type="GO" id="GO:0008721">
    <property type="term" value="F:D-serine ammonia-lyase activity"/>
    <property type="evidence" value="ECO:0007669"/>
    <property type="project" value="TreeGrafter"/>
</dbReference>
<dbReference type="PANTHER" id="PTHR28004">
    <property type="entry name" value="ZGC:162816-RELATED"/>
    <property type="match status" value="1"/>
</dbReference>
<comment type="caution">
    <text evidence="4">The sequence shown here is derived from an EMBL/GenBank/DDBJ whole genome shotgun (WGS) entry which is preliminary data.</text>
</comment>
<reference evidence="4" key="1">
    <citation type="journal article" date="2023" name="Mol. Biol. Evol.">
        <title>Third-Generation Sequencing Reveals the Adaptive Role of the Epigenome in Three Deep-Sea Polychaetes.</title>
        <authorList>
            <person name="Perez M."/>
            <person name="Aroh O."/>
            <person name="Sun Y."/>
            <person name="Lan Y."/>
            <person name="Juniper S.K."/>
            <person name="Young C.R."/>
            <person name="Angers B."/>
            <person name="Qian P.Y."/>
        </authorList>
    </citation>
    <scope>NUCLEOTIDE SEQUENCE</scope>
    <source>
        <strain evidence="4">P08H-3</strain>
    </source>
</reference>
<protein>
    <recommendedName>
        <fullName evidence="3">D-serine dehydratase-like domain-containing protein</fullName>
    </recommendedName>
</protein>
<evidence type="ECO:0000313" key="5">
    <source>
        <dbReference type="Proteomes" id="UP001208570"/>
    </source>
</evidence>
<gene>
    <name evidence="4" type="ORF">LSH36_1074g00003</name>
</gene>
<dbReference type="InterPro" id="IPR001608">
    <property type="entry name" value="Ala_racemase_N"/>
</dbReference>
<name>A0AAD9MRW6_9ANNE</name>
<organism evidence="4 5">
    <name type="scientific">Paralvinella palmiformis</name>
    <dbReference type="NCBI Taxonomy" id="53620"/>
    <lineage>
        <taxon>Eukaryota</taxon>
        <taxon>Metazoa</taxon>
        <taxon>Spiralia</taxon>
        <taxon>Lophotrochozoa</taxon>
        <taxon>Annelida</taxon>
        <taxon>Polychaeta</taxon>
        <taxon>Sedentaria</taxon>
        <taxon>Canalipalpata</taxon>
        <taxon>Terebellida</taxon>
        <taxon>Terebelliformia</taxon>
        <taxon>Alvinellidae</taxon>
        <taxon>Paralvinella</taxon>
    </lineage>
</organism>
<dbReference type="InterPro" id="IPR051466">
    <property type="entry name" value="D-amino_acid_metab_enzyme"/>
</dbReference>
<dbReference type="EMBL" id="JAODUP010001074">
    <property type="protein sequence ID" value="KAK2141581.1"/>
    <property type="molecule type" value="Genomic_DNA"/>
</dbReference>
<dbReference type="InterPro" id="IPR026956">
    <property type="entry name" value="D-ser_dehydrat-like_dom"/>
</dbReference>
<dbReference type="InterPro" id="IPR029066">
    <property type="entry name" value="PLP-binding_barrel"/>
</dbReference>
<dbReference type="PANTHER" id="PTHR28004:SF2">
    <property type="entry name" value="D-SERINE DEHYDRATASE"/>
    <property type="match status" value="1"/>
</dbReference>
<dbReference type="Gene3D" id="2.40.37.20">
    <property type="entry name" value="D-serine dehydratase-like domain"/>
    <property type="match status" value="1"/>
</dbReference>
<comment type="similarity">
    <text evidence="1">Belongs to the DSD1 family.</text>
</comment>
<feature type="domain" description="D-serine dehydratase-like" evidence="3">
    <location>
        <begin position="142"/>
        <end position="218"/>
    </location>
</feature>
<sequence>MDCVVEVNVGQDRCGVEPGKPAVELAKHILELPNVTFKGIQCYQGWNQHVRKIPDRKEAVGVVIKKTRDTLQAFKEAGIDCPYVTGGGTGTYLFEADSGVFTEVQPVSFLIVFAKGSYIFMDADYNKNLDVTGNFAKDFVQSLYVLGTIQSVTKEDRAVIDAGMKAVEGHPNTVYNIGGDEHGILIPGSGYKVGDLVMLIPGHCDPTVNMYDWLIGIRDSKVESLWPVLGRGPGV</sequence>
<dbReference type="Proteomes" id="UP001208570">
    <property type="component" value="Unassembled WGS sequence"/>
</dbReference>
<dbReference type="SMART" id="SM01119">
    <property type="entry name" value="D-ser_dehydrat"/>
    <property type="match status" value="1"/>
</dbReference>
<accession>A0AAD9MRW6</accession>
<dbReference type="AlphaFoldDB" id="A0AAD9MRW6"/>
<dbReference type="GO" id="GO:0036088">
    <property type="term" value="P:D-serine catabolic process"/>
    <property type="evidence" value="ECO:0007669"/>
    <property type="project" value="TreeGrafter"/>
</dbReference>
<evidence type="ECO:0000256" key="1">
    <source>
        <dbReference type="ARBA" id="ARBA00005323"/>
    </source>
</evidence>
<dbReference type="Pfam" id="PF14031">
    <property type="entry name" value="D-ser_dehydrat"/>
    <property type="match status" value="1"/>
</dbReference>